<evidence type="ECO:0000313" key="2">
    <source>
        <dbReference type="EMBL" id="MDY0408938.1"/>
    </source>
</evidence>
<dbReference type="InterPro" id="IPR036281">
    <property type="entry name" value="SinR/SinI_dimer_dom_sf"/>
</dbReference>
<dbReference type="EMBL" id="JAWDIQ010000001">
    <property type="protein sequence ID" value="MDY0408938.1"/>
    <property type="molecule type" value="Genomic_DNA"/>
</dbReference>
<dbReference type="GO" id="GO:0003677">
    <property type="term" value="F:DNA binding"/>
    <property type="evidence" value="ECO:0007669"/>
    <property type="project" value="UniProtKB-KW"/>
</dbReference>
<organism evidence="2 3">
    <name type="scientific">Paracerasibacillus soli</name>
    <dbReference type="NCBI Taxonomy" id="480284"/>
    <lineage>
        <taxon>Bacteria</taxon>
        <taxon>Bacillati</taxon>
        <taxon>Bacillota</taxon>
        <taxon>Bacilli</taxon>
        <taxon>Bacillales</taxon>
        <taxon>Bacillaceae</taxon>
        <taxon>Paracerasibacillus</taxon>
    </lineage>
</organism>
<gene>
    <name evidence="2" type="primary">sinI</name>
    <name evidence="2" type="ORF">RWD45_10725</name>
</gene>
<reference evidence="2 3" key="1">
    <citation type="submission" date="2023-10" db="EMBL/GenBank/DDBJ databases">
        <title>Virgibacillus soli CC-YMP-6 genome.</title>
        <authorList>
            <person name="Miliotis G."/>
            <person name="Sengupta P."/>
            <person name="Hameed A."/>
            <person name="Chuvochina M."/>
            <person name="Mcdonagh F."/>
            <person name="Simpson A.C."/>
            <person name="Singh N.K."/>
            <person name="Rekha P.D."/>
            <person name="Raman K."/>
            <person name="Hugenholtz P."/>
            <person name="Venkateswaran K."/>
        </authorList>
    </citation>
    <scope>NUCLEOTIDE SEQUENCE [LARGE SCALE GENOMIC DNA]</scope>
    <source>
        <strain evidence="2 3">CC-YMP-6</strain>
    </source>
</reference>
<dbReference type="Pfam" id="PF08671">
    <property type="entry name" value="SinI"/>
    <property type="match status" value="1"/>
</dbReference>
<accession>A0ABU5CU38</accession>
<evidence type="ECO:0000313" key="3">
    <source>
        <dbReference type="Proteomes" id="UP001275315"/>
    </source>
</evidence>
<dbReference type="PROSITE" id="PS51500">
    <property type="entry name" value="SIN"/>
    <property type="match status" value="1"/>
</dbReference>
<dbReference type="Proteomes" id="UP001275315">
    <property type="component" value="Unassembled WGS sequence"/>
</dbReference>
<dbReference type="RefSeq" id="WP_320379639.1">
    <property type="nucleotide sequence ID" value="NZ_JAWDIQ010000001.1"/>
</dbReference>
<comment type="caution">
    <text evidence="2">The sequence shown here is derived from an EMBL/GenBank/DDBJ whole genome shotgun (WGS) entry which is preliminary data.</text>
</comment>
<feature type="domain" description="Sin" evidence="1">
    <location>
        <begin position="2"/>
        <end position="40"/>
    </location>
</feature>
<sequence length="44" mass="5182">MEQTITKKGLLDEEWVLLIKKAKFCGFTKEEIRLILSELKQNES</sequence>
<protein>
    <submittedName>
        <fullName evidence="2">DNA-binding anti-repressor SinI</fullName>
    </submittedName>
</protein>
<keyword evidence="2" id="KW-0238">DNA-binding</keyword>
<keyword evidence="3" id="KW-1185">Reference proteome</keyword>
<dbReference type="InterPro" id="IPR010981">
    <property type="entry name" value="SinR/SinI_dimer_dom"/>
</dbReference>
<dbReference type="SUPFAM" id="SSF47406">
    <property type="entry name" value="SinR repressor dimerisation domain-like"/>
    <property type="match status" value="1"/>
</dbReference>
<name>A0ABU5CU38_9BACI</name>
<proteinExistence type="predicted"/>
<evidence type="ECO:0000259" key="1">
    <source>
        <dbReference type="PROSITE" id="PS51500"/>
    </source>
</evidence>